<name>E8X7W3_GRATM</name>
<protein>
    <recommendedName>
        <fullName evidence="4">DUF2846 domain-containing protein</fullName>
    </recommendedName>
</protein>
<proteinExistence type="predicted"/>
<sequence length="174" mass="18745">MGLDSCWLCVLNFSILAAIPALAQGSPVAPPPAQVTFYSHGVTMLGGLPGHDPAAFKGRIFDADHQLAFMEPSHFITFNMAPGLHTLSATWWTAKHSNSGAHITLNLVGGEQYFIETMVLNSGFMFGSVSLKIREVTCEGARRDNTHSKPLEATHLRPDGVPIALLSTTFPQCP</sequence>
<accession>E8X7W3</accession>
<evidence type="ECO:0000256" key="1">
    <source>
        <dbReference type="SAM" id="SignalP"/>
    </source>
</evidence>
<geneLocation type="plasmid" evidence="2 3">
    <name>pACIX905</name>
</geneLocation>
<keyword evidence="1" id="KW-0732">Signal</keyword>
<dbReference type="Proteomes" id="UP000000343">
    <property type="component" value="Plasmid pACIX905"/>
</dbReference>
<keyword evidence="2" id="KW-0614">Plasmid</keyword>
<feature type="signal peptide" evidence="1">
    <location>
        <begin position="1"/>
        <end position="23"/>
    </location>
</feature>
<organism evidence="3">
    <name type="scientific">Granulicella tundricola (strain ATCC BAA-1859 / DSM 23138 / MP5ACTX9)</name>
    <dbReference type="NCBI Taxonomy" id="1198114"/>
    <lineage>
        <taxon>Bacteria</taxon>
        <taxon>Pseudomonadati</taxon>
        <taxon>Acidobacteriota</taxon>
        <taxon>Terriglobia</taxon>
        <taxon>Terriglobales</taxon>
        <taxon>Acidobacteriaceae</taxon>
        <taxon>Granulicella</taxon>
    </lineage>
</organism>
<dbReference type="EMBL" id="CP002485">
    <property type="protein sequence ID" value="ADW71547.1"/>
    <property type="molecule type" value="Genomic_DNA"/>
</dbReference>
<dbReference type="HOGENOM" id="CLU_1537948_0_0_0"/>
<feature type="chain" id="PRO_5003230326" description="DUF2846 domain-containing protein" evidence="1">
    <location>
        <begin position="24"/>
        <end position="174"/>
    </location>
</feature>
<evidence type="ECO:0000313" key="2">
    <source>
        <dbReference type="EMBL" id="ADW71547.1"/>
    </source>
</evidence>
<dbReference type="AlphaFoldDB" id="E8X7W3"/>
<gene>
    <name evidence="2" type="ordered locus">AciX9_4617</name>
</gene>
<dbReference type="KEGG" id="acm:AciX9_4617"/>
<evidence type="ECO:0000313" key="3">
    <source>
        <dbReference type="Proteomes" id="UP000000343"/>
    </source>
</evidence>
<evidence type="ECO:0008006" key="4">
    <source>
        <dbReference type="Google" id="ProtNLM"/>
    </source>
</evidence>
<keyword evidence="3" id="KW-1185">Reference proteome</keyword>
<reference evidence="3" key="1">
    <citation type="submission" date="2011-01" db="EMBL/GenBank/DDBJ databases">
        <title>Complete sequence of plasmid5 of Acidobacterium sp. MP5ACTX9.</title>
        <authorList>
            <consortium name="US DOE Joint Genome Institute"/>
            <person name="Lucas S."/>
            <person name="Copeland A."/>
            <person name="Lapidus A."/>
            <person name="Cheng J.-F."/>
            <person name="Goodwin L."/>
            <person name="Pitluck S."/>
            <person name="Teshima H."/>
            <person name="Detter J.C."/>
            <person name="Han C."/>
            <person name="Tapia R."/>
            <person name="Land M."/>
            <person name="Hauser L."/>
            <person name="Kyrpides N."/>
            <person name="Ivanova N."/>
            <person name="Ovchinnikova G."/>
            <person name="Pagani I."/>
            <person name="Rawat S.R."/>
            <person name="Mannisto M."/>
            <person name="Haggblom M.M."/>
            <person name="Woyke T."/>
        </authorList>
    </citation>
    <scope>NUCLEOTIDE SEQUENCE [LARGE SCALE GENOMIC DNA]</scope>
    <source>
        <strain evidence="3">MP5ACTX9</strain>
        <plasmid evidence="3">Plasmid pACIX905</plasmid>
    </source>
</reference>